<evidence type="ECO:0000259" key="1">
    <source>
        <dbReference type="Pfam" id="PF12680"/>
    </source>
</evidence>
<dbReference type="GO" id="GO:0016853">
    <property type="term" value="F:isomerase activity"/>
    <property type="evidence" value="ECO:0007669"/>
    <property type="project" value="UniProtKB-KW"/>
</dbReference>
<dbReference type="InterPro" id="IPR032710">
    <property type="entry name" value="NTF2-like_dom_sf"/>
</dbReference>
<dbReference type="RefSeq" id="WP_184279356.1">
    <property type="nucleotide sequence ID" value="NZ_JACHLJ010000002.1"/>
</dbReference>
<dbReference type="EMBL" id="JACHLJ010000002">
    <property type="protein sequence ID" value="MBB5771912.1"/>
    <property type="molecule type" value="Genomic_DNA"/>
</dbReference>
<dbReference type="Pfam" id="PF12680">
    <property type="entry name" value="SnoaL_2"/>
    <property type="match status" value="1"/>
</dbReference>
<dbReference type="AlphaFoldDB" id="A0A7W9L5Z5"/>
<keyword evidence="2" id="KW-0413">Isomerase</keyword>
<name>A0A7W9L5Z5_BREVE</name>
<organism evidence="2 3">
    <name type="scientific">Brevundimonas vesicularis</name>
    <name type="common">Pseudomonas vesicularis</name>
    <dbReference type="NCBI Taxonomy" id="41276"/>
    <lineage>
        <taxon>Bacteria</taxon>
        <taxon>Pseudomonadati</taxon>
        <taxon>Pseudomonadota</taxon>
        <taxon>Alphaproteobacteria</taxon>
        <taxon>Caulobacterales</taxon>
        <taxon>Caulobacteraceae</taxon>
        <taxon>Brevundimonas</taxon>
    </lineage>
</organism>
<dbReference type="SUPFAM" id="SSF54427">
    <property type="entry name" value="NTF2-like"/>
    <property type="match status" value="1"/>
</dbReference>
<dbReference type="InterPro" id="IPR037401">
    <property type="entry name" value="SnoaL-like"/>
</dbReference>
<dbReference type="Gene3D" id="3.10.450.50">
    <property type="match status" value="1"/>
</dbReference>
<comment type="caution">
    <text evidence="2">The sequence shown here is derived from an EMBL/GenBank/DDBJ whole genome shotgun (WGS) entry which is preliminary data.</text>
</comment>
<reference evidence="2 3" key="1">
    <citation type="submission" date="2020-08" db="EMBL/GenBank/DDBJ databases">
        <title>Functional genomics of gut bacteria from endangered species of beetles.</title>
        <authorList>
            <person name="Carlos-Shanley C."/>
        </authorList>
    </citation>
    <scope>NUCLEOTIDE SEQUENCE [LARGE SCALE GENOMIC DNA]</scope>
    <source>
        <strain evidence="2 3">S00192</strain>
    </source>
</reference>
<evidence type="ECO:0000313" key="2">
    <source>
        <dbReference type="EMBL" id="MBB5771912.1"/>
    </source>
</evidence>
<feature type="domain" description="SnoaL-like" evidence="1">
    <location>
        <begin position="11"/>
        <end position="99"/>
    </location>
</feature>
<proteinExistence type="predicted"/>
<protein>
    <submittedName>
        <fullName evidence="2">Ketosteroid isomerase-like protein</fullName>
    </submittedName>
</protein>
<evidence type="ECO:0000313" key="3">
    <source>
        <dbReference type="Proteomes" id="UP000556201"/>
    </source>
</evidence>
<sequence length="109" mass="11876">MLSQAPAPIGAYFDAIERGRVEDVAAVFSPDGEVRDERVAHRGREAISAWAADTLERYKMRNTLLSERVEGGRHVVVARVTGAFPGSPLDFTYRFTLGADGVAVLEISL</sequence>
<gene>
    <name evidence="2" type="ORF">HNP47_001916</name>
</gene>
<accession>A0A7W9L5Z5</accession>
<dbReference type="Proteomes" id="UP000556201">
    <property type="component" value="Unassembled WGS sequence"/>
</dbReference>